<sequence length="342" mass="37124">MSTAKPSFVEEESHITPTQTKKSFGVRLAAHFKKWWWVHLIIFIACFLIILLPVIYVAYPKIAQHDVSDSTLDITEMILSNPTPESFHLKQRQVLGSDSSYHPKIDAFDSEVSLAGAPPFAHVTVPAVKSKDGAVIHVEQKVDLTNASAFGDYTTAVMLNEEVSLNIYGRPGLKQGGLPKTTVTYNKTVVMKGLNKLEGFTVAKFFIMFPPVNGFGMNGTVIIPNPSVLTIPLKKQGNVSLNLELDGKSVGTTYLNNLTLKPGSNTVPMIGKVDQAAIITLLTSKSNPYKDGILPFDIAGNATSTYDGKELPYFSKALSANKLSIKLDVLSALKEAGVNLSL</sequence>
<dbReference type="OrthoDB" id="10039566at2759"/>
<dbReference type="Proteomes" id="UP000030104">
    <property type="component" value="Unassembled WGS sequence"/>
</dbReference>
<organism evidence="2 3">
    <name type="scientific">Penicillium italicum</name>
    <name type="common">Blue mold</name>
    <dbReference type="NCBI Taxonomy" id="40296"/>
    <lineage>
        <taxon>Eukaryota</taxon>
        <taxon>Fungi</taxon>
        <taxon>Dikarya</taxon>
        <taxon>Ascomycota</taxon>
        <taxon>Pezizomycotina</taxon>
        <taxon>Eurotiomycetes</taxon>
        <taxon>Eurotiomycetidae</taxon>
        <taxon>Eurotiales</taxon>
        <taxon>Aspergillaceae</taxon>
        <taxon>Penicillium</taxon>
    </lineage>
</organism>
<keyword evidence="3" id="KW-1185">Reference proteome</keyword>
<evidence type="ECO:0000313" key="2">
    <source>
        <dbReference type="EMBL" id="KGO70306.1"/>
    </source>
</evidence>
<evidence type="ECO:0000256" key="1">
    <source>
        <dbReference type="SAM" id="Phobius"/>
    </source>
</evidence>
<dbReference type="GO" id="GO:0000329">
    <property type="term" value="C:fungal-type vacuole membrane"/>
    <property type="evidence" value="ECO:0007669"/>
    <property type="project" value="InterPro"/>
</dbReference>
<dbReference type="PANTHER" id="PTHR35895">
    <property type="entry name" value="CHROMOSOME 16, WHOLE GENOME SHOTGUN SEQUENCE"/>
    <property type="match status" value="1"/>
</dbReference>
<protein>
    <submittedName>
        <fullName evidence="2">Uncharacterized protein</fullName>
    </submittedName>
</protein>
<dbReference type="PANTHER" id="PTHR35895:SF1">
    <property type="entry name" value="LIPID-BINDING SERUM GLYCOPROTEIN C-TERMINAL DOMAIN-CONTAINING PROTEIN"/>
    <property type="match status" value="1"/>
</dbReference>
<proteinExistence type="predicted"/>
<dbReference type="PhylomeDB" id="A0A0A2KTQ8"/>
<dbReference type="STRING" id="40296.A0A0A2KTQ8"/>
<comment type="caution">
    <text evidence="2">The sequence shown here is derived from an EMBL/GenBank/DDBJ whole genome shotgun (WGS) entry which is preliminary data.</text>
</comment>
<keyword evidence="1" id="KW-0812">Transmembrane</keyword>
<dbReference type="OMA" id="AYPKIAQ"/>
<dbReference type="HOGENOM" id="CLU_035244_1_0_1"/>
<reference evidence="2 3" key="1">
    <citation type="journal article" date="2015" name="Mol. Plant Microbe Interact.">
        <title>Genome, transcriptome, and functional analyses of Penicillium expansum provide new insights into secondary metabolism and pathogenicity.</title>
        <authorList>
            <person name="Ballester A.R."/>
            <person name="Marcet-Houben M."/>
            <person name="Levin E."/>
            <person name="Sela N."/>
            <person name="Selma-Lazaro C."/>
            <person name="Carmona L."/>
            <person name="Wisniewski M."/>
            <person name="Droby S."/>
            <person name="Gonzalez-Candelas L."/>
            <person name="Gabaldon T."/>
        </authorList>
    </citation>
    <scope>NUCLEOTIDE SEQUENCE [LARGE SCALE GENOMIC DNA]</scope>
    <source>
        <strain evidence="2 3">PHI-1</strain>
    </source>
</reference>
<keyword evidence="1" id="KW-1133">Transmembrane helix</keyword>
<evidence type="ECO:0000313" key="3">
    <source>
        <dbReference type="Proteomes" id="UP000030104"/>
    </source>
</evidence>
<dbReference type="InterPro" id="IPR022185">
    <property type="entry name" value="DUF3712"/>
</dbReference>
<name>A0A0A2KTQ8_PENIT</name>
<accession>A0A0A2KTQ8</accession>
<dbReference type="EMBL" id="JQGA01001052">
    <property type="protein sequence ID" value="KGO70306.1"/>
    <property type="molecule type" value="Genomic_DNA"/>
</dbReference>
<dbReference type="AlphaFoldDB" id="A0A0A2KTQ8"/>
<dbReference type="Pfam" id="PF12505">
    <property type="entry name" value="DUF3712"/>
    <property type="match status" value="1"/>
</dbReference>
<gene>
    <name evidence="2" type="ORF">PITC_096730</name>
</gene>
<keyword evidence="1" id="KW-0472">Membrane</keyword>
<dbReference type="InterPro" id="IPR046368">
    <property type="entry name" value="Tag1"/>
</dbReference>
<feature type="transmembrane region" description="Helical" evidence="1">
    <location>
        <begin position="36"/>
        <end position="59"/>
    </location>
</feature>